<feature type="domain" description="BPL/LPL catalytic" evidence="11">
    <location>
        <begin position="35"/>
        <end position="210"/>
    </location>
</feature>
<keyword evidence="2 6" id="KW-0963">Cytoplasm</keyword>
<dbReference type="PANTHER" id="PTHR10993">
    <property type="entry name" value="OCTANOYLTRANSFERASE"/>
    <property type="match status" value="1"/>
</dbReference>
<dbReference type="InterPro" id="IPR020605">
    <property type="entry name" value="Octanoyltransferase_CS"/>
</dbReference>
<evidence type="ECO:0000313" key="12">
    <source>
        <dbReference type="EMBL" id="RLK51581.1"/>
    </source>
</evidence>
<evidence type="ECO:0000256" key="5">
    <source>
        <dbReference type="ARBA" id="ARBA00024732"/>
    </source>
</evidence>
<dbReference type="GO" id="GO:0009249">
    <property type="term" value="P:protein lipoylation"/>
    <property type="evidence" value="ECO:0007669"/>
    <property type="project" value="InterPro"/>
</dbReference>
<dbReference type="InterPro" id="IPR004143">
    <property type="entry name" value="BPL_LPL_catalytic"/>
</dbReference>
<dbReference type="FunFam" id="3.30.930.10:FF:000020">
    <property type="entry name" value="Octanoyltransferase"/>
    <property type="match status" value="1"/>
</dbReference>
<comment type="similarity">
    <text evidence="6 7">Belongs to the LipB family.</text>
</comment>
<dbReference type="EMBL" id="RCDA01000001">
    <property type="protein sequence ID" value="RLK51581.1"/>
    <property type="molecule type" value="Genomic_DNA"/>
</dbReference>
<feature type="binding site" evidence="6 9">
    <location>
        <begin position="154"/>
        <end position="156"/>
    </location>
    <ligand>
        <name>substrate</name>
    </ligand>
</feature>
<evidence type="ECO:0000256" key="6">
    <source>
        <dbReference type="HAMAP-Rule" id="MF_00013"/>
    </source>
</evidence>
<dbReference type="EC" id="2.3.1.181" evidence="6 7"/>
<dbReference type="SUPFAM" id="SSF55681">
    <property type="entry name" value="Class II aaRS and biotin synthetases"/>
    <property type="match status" value="1"/>
</dbReference>
<dbReference type="NCBIfam" id="NF010922">
    <property type="entry name" value="PRK14342.1"/>
    <property type="match status" value="1"/>
</dbReference>
<evidence type="ECO:0000256" key="2">
    <source>
        <dbReference type="ARBA" id="ARBA00022490"/>
    </source>
</evidence>
<dbReference type="PROSITE" id="PS01313">
    <property type="entry name" value="LIPB"/>
    <property type="match status" value="1"/>
</dbReference>
<protein>
    <recommendedName>
        <fullName evidence="6 7">Octanoyltransferase</fullName>
        <ecNumber evidence="6 7">2.3.1.181</ecNumber>
    </recommendedName>
    <alternativeName>
        <fullName evidence="6">Lipoate-protein ligase B</fullName>
    </alternativeName>
    <alternativeName>
        <fullName evidence="6">Lipoyl/octanoyl transferase</fullName>
    </alternativeName>
    <alternativeName>
        <fullName evidence="6">Octanoyl-[acyl-carrier-protein]-protein N-octanoyltransferase</fullName>
    </alternativeName>
</protein>
<evidence type="ECO:0000256" key="1">
    <source>
        <dbReference type="ARBA" id="ARBA00004821"/>
    </source>
</evidence>
<dbReference type="RefSeq" id="WP_121441981.1">
    <property type="nucleotide sequence ID" value="NZ_RCDA01000001.1"/>
</dbReference>
<sequence>MPPCPLTDIQVRYLGERDYRQTWEAMRRYTDERGPDTADQLWVVSHPPVYTLGQAGKPEHILAPGAIPVVETDRGGQVTYHGPGQIVLYPLLDLRRWGLGVRSLVSALEHTVVSLLAGYGIASAARDDAPGVYVDGRKVASVGLRVRRGCSYHGVAVNVDMDLEPFSRINPCGYPGLEVTRLLDLGVPTPYERLEADLALHCLEAIAEYGTPSS</sequence>
<dbReference type="GO" id="GO:0033819">
    <property type="term" value="F:lipoyl(octanoyl) transferase activity"/>
    <property type="evidence" value="ECO:0007669"/>
    <property type="project" value="UniProtKB-EC"/>
</dbReference>
<dbReference type="GO" id="GO:0005737">
    <property type="term" value="C:cytoplasm"/>
    <property type="evidence" value="ECO:0007669"/>
    <property type="project" value="UniProtKB-SubCell"/>
</dbReference>
<keyword evidence="3 6" id="KW-0808">Transferase</keyword>
<evidence type="ECO:0000256" key="3">
    <source>
        <dbReference type="ARBA" id="ARBA00022679"/>
    </source>
</evidence>
<gene>
    <name evidence="6" type="primary">lipB</name>
    <name evidence="12" type="ORF">DFR31_1524</name>
</gene>
<dbReference type="AlphaFoldDB" id="A0A498CGW7"/>
<dbReference type="Gene3D" id="3.30.930.10">
    <property type="entry name" value="Bira Bifunctional Protein, Domain 2"/>
    <property type="match status" value="1"/>
</dbReference>
<accession>A0A498CGW7</accession>
<proteinExistence type="inferred from homology"/>
<dbReference type="OrthoDB" id="9787061at2"/>
<comment type="subcellular location">
    <subcellularLocation>
        <location evidence="6">Cytoplasm</location>
    </subcellularLocation>
</comment>
<name>A0A498CGW7_9GAMM</name>
<comment type="miscellaneous">
    <text evidence="6">In the reaction, the free carboxyl group of octanoic acid is attached via an amide linkage to the epsilon-amino group of a specific lysine residue of lipoyl domains of lipoate-dependent enzymes.</text>
</comment>
<dbReference type="PROSITE" id="PS51733">
    <property type="entry name" value="BPL_LPL_CATALYTIC"/>
    <property type="match status" value="1"/>
</dbReference>
<organism evidence="12 13">
    <name type="scientific">Alkalispirillum mobile</name>
    <dbReference type="NCBI Taxonomy" id="85925"/>
    <lineage>
        <taxon>Bacteria</taxon>
        <taxon>Pseudomonadati</taxon>
        <taxon>Pseudomonadota</taxon>
        <taxon>Gammaproteobacteria</taxon>
        <taxon>Chromatiales</taxon>
        <taxon>Ectothiorhodospiraceae</taxon>
        <taxon>Alkalispirillum</taxon>
    </lineage>
</organism>
<dbReference type="PANTHER" id="PTHR10993:SF7">
    <property type="entry name" value="LIPOYLTRANSFERASE 2, MITOCHONDRIAL-RELATED"/>
    <property type="match status" value="1"/>
</dbReference>
<evidence type="ECO:0000256" key="4">
    <source>
        <dbReference type="ARBA" id="ARBA00023315"/>
    </source>
</evidence>
<dbReference type="CDD" id="cd16444">
    <property type="entry name" value="LipB"/>
    <property type="match status" value="1"/>
</dbReference>
<dbReference type="PIRSF" id="PIRSF016262">
    <property type="entry name" value="LPLase"/>
    <property type="match status" value="1"/>
</dbReference>
<feature type="active site" description="Acyl-thioester intermediate" evidence="6 8">
    <location>
        <position position="172"/>
    </location>
</feature>
<reference evidence="12 13" key="1">
    <citation type="submission" date="2018-10" db="EMBL/GenBank/DDBJ databases">
        <title>Genomic Encyclopedia of Type Strains, Phase IV (KMG-IV): sequencing the most valuable type-strain genomes for metagenomic binning, comparative biology and taxonomic classification.</title>
        <authorList>
            <person name="Goeker M."/>
        </authorList>
    </citation>
    <scope>NUCLEOTIDE SEQUENCE [LARGE SCALE GENOMIC DNA]</scope>
    <source>
        <strain evidence="12 13">DSM 12769</strain>
    </source>
</reference>
<comment type="function">
    <text evidence="5 6 7">Catalyzes the transfer of endogenously produced octanoic acid from octanoyl-acyl-carrier-protein onto the lipoyl domains of lipoate-dependent enzymes. Lipoyl-ACP can also act as a substrate although octanoyl-ACP is likely to be the physiological substrate.</text>
</comment>
<dbReference type="NCBIfam" id="TIGR00214">
    <property type="entry name" value="lipB"/>
    <property type="match status" value="1"/>
</dbReference>
<keyword evidence="4 6" id="KW-0012">Acyltransferase</keyword>
<keyword evidence="13" id="KW-1185">Reference proteome</keyword>
<evidence type="ECO:0000259" key="11">
    <source>
        <dbReference type="PROSITE" id="PS51733"/>
    </source>
</evidence>
<comment type="pathway">
    <text evidence="1 6 7">Protein modification; protein lipoylation via endogenous pathway; protein N(6)-(lipoyl)lysine from octanoyl-[acyl-carrier-protein]: step 1/2.</text>
</comment>
<feature type="site" description="Lowers pKa of active site Cys" evidence="6 10">
    <location>
        <position position="138"/>
    </location>
</feature>
<evidence type="ECO:0000256" key="9">
    <source>
        <dbReference type="PIRSR" id="PIRSR016262-2"/>
    </source>
</evidence>
<evidence type="ECO:0000313" key="13">
    <source>
        <dbReference type="Proteomes" id="UP000275461"/>
    </source>
</evidence>
<dbReference type="InterPro" id="IPR045864">
    <property type="entry name" value="aa-tRNA-synth_II/BPL/LPL"/>
</dbReference>
<comment type="caution">
    <text evidence="12">The sequence shown here is derived from an EMBL/GenBank/DDBJ whole genome shotgun (WGS) entry which is preliminary data.</text>
</comment>
<evidence type="ECO:0000256" key="8">
    <source>
        <dbReference type="PIRSR" id="PIRSR016262-1"/>
    </source>
</evidence>
<feature type="binding site" evidence="6 9">
    <location>
        <begin position="141"/>
        <end position="143"/>
    </location>
    <ligand>
        <name>substrate</name>
    </ligand>
</feature>
<feature type="binding site" evidence="6 9">
    <location>
        <begin position="74"/>
        <end position="81"/>
    </location>
    <ligand>
        <name>substrate</name>
    </ligand>
</feature>
<dbReference type="HAMAP" id="MF_00013">
    <property type="entry name" value="LipB"/>
    <property type="match status" value="1"/>
</dbReference>
<dbReference type="UniPathway" id="UPA00538">
    <property type="reaction ID" value="UER00592"/>
</dbReference>
<dbReference type="InterPro" id="IPR000544">
    <property type="entry name" value="Octanoyltransferase"/>
</dbReference>
<dbReference type="Proteomes" id="UP000275461">
    <property type="component" value="Unassembled WGS sequence"/>
</dbReference>
<comment type="catalytic activity">
    <reaction evidence="6 7">
        <text>octanoyl-[ACP] + L-lysyl-[protein] = N(6)-octanoyl-L-lysyl-[protein] + holo-[ACP] + H(+)</text>
        <dbReference type="Rhea" id="RHEA:17665"/>
        <dbReference type="Rhea" id="RHEA-COMP:9636"/>
        <dbReference type="Rhea" id="RHEA-COMP:9685"/>
        <dbReference type="Rhea" id="RHEA-COMP:9752"/>
        <dbReference type="Rhea" id="RHEA-COMP:9928"/>
        <dbReference type="ChEBI" id="CHEBI:15378"/>
        <dbReference type="ChEBI" id="CHEBI:29969"/>
        <dbReference type="ChEBI" id="CHEBI:64479"/>
        <dbReference type="ChEBI" id="CHEBI:78463"/>
        <dbReference type="ChEBI" id="CHEBI:78809"/>
        <dbReference type="EC" id="2.3.1.181"/>
    </reaction>
</comment>
<evidence type="ECO:0000256" key="10">
    <source>
        <dbReference type="PIRSR" id="PIRSR016262-3"/>
    </source>
</evidence>
<dbReference type="Pfam" id="PF21948">
    <property type="entry name" value="LplA-B_cat"/>
    <property type="match status" value="1"/>
</dbReference>
<evidence type="ECO:0000256" key="7">
    <source>
        <dbReference type="PIRNR" id="PIRNR016262"/>
    </source>
</evidence>